<sequence length="119" mass="12831">MTETNESAPTTKNQGGSFGDFQENVGTISARINEVVAWIAFIICSIISTVMFVGAYQEDPNDAHQNRTTDMLVALIPLGFGLLIVIGAHSWRKVVSHNRGAAQFAGLLAEGDMLSNLIH</sequence>
<feature type="transmembrane region" description="Helical" evidence="1">
    <location>
        <begin position="71"/>
        <end position="91"/>
    </location>
</feature>
<evidence type="ECO:0000256" key="1">
    <source>
        <dbReference type="SAM" id="Phobius"/>
    </source>
</evidence>
<dbReference type="AlphaFoldDB" id="A0A6C0C252"/>
<proteinExistence type="predicted"/>
<organism evidence="2">
    <name type="scientific">viral metagenome</name>
    <dbReference type="NCBI Taxonomy" id="1070528"/>
    <lineage>
        <taxon>unclassified sequences</taxon>
        <taxon>metagenomes</taxon>
        <taxon>organismal metagenomes</taxon>
    </lineage>
</organism>
<evidence type="ECO:0000313" key="2">
    <source>
        <dbReference type="EMBL" id="QHS97738.1"/>
    </source>
</evidence>
<reference evidence="2" key="1">
    <citation type="journal article" date="2020" name="Nature">
        <title>Giant virus diversity and host interactions through global metagenomics.</title>
        <authorList>
            <person name="Schulz F."/>
            <person name="Roux S."/>
            <person name="Paez-Espino D."/>
            <person name="Jungbluth S."/>
            <person name="Walsh D.A."/>
            <person name="Denef V.J."/>
            <person name="McMahon K.D."/>
            <person name="Konstantinidis K.T."/>
            <person name="Eloe-Fadrosh E.A."/>
            <person name="Kyrpides N.C."/>
            <person name="Woyke T."/>
        </authorList>
    </citation>
    <scope>NUCLEOTIDE SEQUENCE</scope>
    <source>
        <strain evidence="2">GVMAG-M-3300020182-33</strain>
    </source>
</reference>
<name>A0A6C0C252_9ZZZZ</name>
<keyword evidence="1" id="KW-1133">Transmembrane helix</keyword>
<dbReference type="EMBL" id="MN739303">
    <property type="protein sequence ID" value="QHS97738.1"/>
    <property type="molecule type" value="Genomic_DNA"/>
</dbReference>
<protein>
    <submittedName>
        <fullName evidence="2">Uncharacterized protein</fullName>
    </submittedName>
</protein>
<feature type="transmembrane region" description="Helical" evidence="1">
    <location>
        <begin position="35"/>
        <end position="56"/>
    </location>
</feature>
<keyword evidence="1" id="KW-0472">Membrane</keyword>
<accession>A0A6C0C252</accession>
<keyword evidence="1" id="KW-0812">Transmembrane</keyword>